<evidence type="ECO:0000256" key="3">
    <source>
        <dbReference type="ARBA" id="ARBA00023002"/>
    </source>
</evidence>
<evidence type="ECO:0000313" key="6">
    <source>
        <dbReference type="Proteomes" id="UP000184073"/>
    </source>
</evidence>
<dbReference type="Gene3D" id="3.40.50.1820">
    <property type="entry name" value="alpha/beta hydrolase"/>
    <property type="match status" value="1"/>
</dbReference>
<keyword evidence="6" id="KW-1185">Reference proteome</keyword>
<dbReference type="InterPro" id="IPR029058">
    <property type="entry name" value="AB_hydrolase_fold"/>
</dbReference>
<dbReference type="GO" id="GO:0016787">
    <property type="term" value="F:hydrolase activity"/>
    <property type="evidence" value="ECO:0007669"/>
    <property type="project" value="InterPro"/>
</dbReference>
<evidence type="ECO:0000256" key="1">
    <source>
        <dbReference type="ARBA" id="ARBA00006484"/>
    </source>
</evidence>
<dbReference type="RefSeq" id="XP_040661743.1">
    <property type="nucleotide sequence ID" value="XM_040805865.1"/>
</dbReference>
<dbReference type="EMBL" id="KV878125">
    <property type="protein sequence ID" value="OJI95980.1"/>
    <property type="molecule type" value="Genomic_DNA"/>
</dbReference>
<name>A0A1L9P355_ASPVE</name>
<dbReference type="STRING" id="1036611.A0A1L9P355"/>
<sequence length="551" mass="60628">MPTFNTNTTWLAQPSGSCCLKGSLHEGNSRGRFITIAGIETYISEPASNANGHILLYFPDVWGMFPNGLLVMDAFAEAGYLVLGLDYFRGDPVWKHRRDRHDHSNPDFDYEAWKQKHMAFADEAVPRWVDEVRRTYGRSSTKYACVGYCFGAPYVCDELAKSTVTAGAFAHPAFLTDSHFENITKPLMLSCSAEDHTFPQEARRTALDILESGNKIYQLQLFSGVTHGFALRGDMNNPYERMICGVRNMADTMKTQYGLYKSASLKLTCLLRTQRSTYFPNSTSTIMASAKAFDFAGETAIVTGAGSRMPGEIGNGRATAILLARQGAKVALVDYNVEWAQETKRMIDEEGGISEVVQADVTDEESCRNAVAKTVELFGTVHILVNIVGVGGAMGDVTKLDLTAWERDFKINVTSMVLMSRHVVPEMRKNGRGAIVNMSSVSGLLGGNPSLLYPTTKGAIIQMTRAMAAQHGPENIRVNCVCPGMVFTPMVRGRGMTDKMRQDRINQNLLKQEGTAWDVGYAIVFLCSKEAKWITGLIMPVDGGVSNSFPN</sequence>
<gene>
    <name evidence="5" type="ORF">ASPVEDRAFT_121242</name>
</gene>
<evidence type="ECO:0000313" key="5">
    <source>
        <dbReference type="EMBL" id="OJI95980.1"/>
    </source>
</evidence>
<dbReference type="Pfam" id="PF13561">
    <property type="entry name" value="adh_short_C2"/>
    <property type="match status" value="1"/>
</dbReference>
<dbReference type="PROSITE" id="PS00061">
    <property type="entry name" value="ADH_SHORT"/>
    <property type="match status" value="1"/>
</dbReference>
<accession>A0A1L9P355</accession>
<keyword evidence="2" id="KW-0521">NADP</keyword>
<dbReference type="VEuPathDB" id="FungiDB:ASPVEDRAFT_121242"/>
<organism evidence="5 6">
    <name type="scientific">Aspergillus versicolor CBS 583.65</name>
    <dbReference type="NCBI Taxonomy" id="1036611"/>
    <lineage>
        <taxon>Eukaryota</taxon>
        <taxon>Fungi</taxon>
        <taxon>Dikarya</taxon>
        <taxon>Ascomycota</taxon>
        <taxon>Pezizomycotina</taxon>
        <taxon>Eurotiomycetes</taxon>
        <taxon>Eurotiomycetidae</taxon>
        <taxon>Eurotiales</taxon>
        <taxon>Aspergillaceae</taxon>
        <taxon>Aspergillus</taxon>
        <taxon>Aspergillus subgen. Nidulantes</taxon>
    </lineage>
</organism>
<dbReference type="Pfam" id="PF01738">
    <property type="entry name" value="DLH"/>
    <property type="match status" value="1"/>
</dbReference>
<reference evidence="6" key="1">
    <citation type="journal article" date="2017" name="Genome Biol.">
        <title>Comparative genomics reveals high biological diversity and specific adaptations in the industrially and medically important fungal genus Aspergillus.</title>
        <authorList>
            <person name="de Vries R.P."/>
            <person name="Riley R."/>
            <person name="Wiebenga A."/>
            <person name="Aguilar-Osorio G."/>
            <person name="Amillis S."/>
            <person name="Uchima C.A."/>
            <person name="Anderluh G."/>
            <person name="Asadollahi M."/>
            <person name="Askin M."/>
            <person name="Barry K."/>
            <person name="Battaglia E."/>
            <person name="Bayram O."/>
            <person name="Benocci T."/>
            <person name="Braus-Stromeyer S.A."/>
            <person name="Caldana C."/>
            <person name="Canovas D."/>
            <person name="Cerqueira G.C."/>
            <person name="Chen F."/>
            <person name="Chen W."/>
            <person name="Choi C."/>
            <person name="Clum A."/>
            <person name="Dos Santos R.A."/>
            <person name="Damasio A.R."/>
            <person name="Diallinas G."/>
            <person name="Emri T."/>
            <person name="Fekete E."/>
            <person name="Flipphi M."/>
            <person name="Freyberg S."/>
            <person name="Gallo A."/>
            <person name="Gournas C."/>
            <person name="Habgood R."/>
            <person name="Hainaut M."/>
            <person name="Harispe M.L."/>
            <person name="Henrissat B."/>
            <person name="Hilden K.S."/>
            <person name="Hope R."/>
            <person name="Hossain A."/>
            <person name="Karabika E."/>
            <person name="Karaffa L."/>
            <person name="Karanyi Z."/>
            <person name="Krasevec N."/>
            <person name="Kuo A."/>
            <person name="Kusch H."/>
            <person name="LaButti K."/>
            <person name="Lagendijk E.L."/>
            <person name="Lapidus A."/>
            <person name="Levasseur A."/>
            <person name="Lindquist E."/>
            <person name="Lipzen A."/>
            <person name="Logrieco A.F."/>
            <person name="MacCabe A."/>
            <person name="Maekelae M.R."/>
            <person name="Malavazi I."/>
            <person name="Melin P."/>
            <person name="Meyer V."/>
            <person name="Mielnichuk N."/>
            <person name="Miskei M."/>
            <person name="Molnar A.P."/>
            <person name="Mule G."/>
            <person name="Ngan C.Y."/>
            <person name="Orejas M."/>
            <person name="Orosz E."/>
            <person name="Ouedraogo J.P."/>
            <person name="Overkamp K.M."/>
            <person name="Park H.-S."/>
            <person name="Perrone G."/>
            <person name="Piumi F."/>
            <person name="Punt P.J."/>
            <person name="Ram A.F."/>
            <person name="Ramon A."/>
            <person name="Rauscher S."/>
            <person name="Record E."/>
            <person name="Riano-Pachon D.M."/>
            <person name="Robert V."/>
            <person name="Roehrig J."/>
            <person name="Ruller R."/>
            <person name="Salamov A."/>
            <person name="Salih N.S."/>
            <person name="Samson R.A."/>
            <person name="Sandor E."/>
            <person name="Sanguinetti M."/>
            <person name="Schuetze T."/>
            <person name="Sepcic K."/>
            <person name="Shelest E."/>
            <person name="Sherlock G."/>
            <person name="Sophianopoulou V."/>
            <person name="Squina F.M."/>
            <person name="Sun H."/>
            <person name="Susca A."/>
            <person name="Todd R.B."/>
            <person name="Tsang A."/>
            <person name="Unkles S.E."/>
            <person name="van de Wiele N."/>
            <person name="van Rossen-Uffink D."/>
            <person name="Oliveira J.V."/>
            <person name="Vesth T.C."/>
            <person name="Visser J."/>
            <person name="Yu J.-H."/>
            <person name="Zhou M."/>
            <person name="Andersen M.R."/>
            <person name="Archer D.B."/>
            <person name="Baker S.E."/>
            <person name="Benoit I."/>
            <person name="Brakhage A.A."/>
            <person name="Braus G.H."/>
            <person name="Fischer R."/>
            <person name="Frisvad J.C."/>
            <person name="Goldman G.H."/>
            <person name="Houbraken J."/>
            <person name="Oakley B."/>
            <person name="Pocsi I."/>
            <person name="Scazzocchio C."/>
            <person name="Seiboth B."/>
            <person name="vanKuyk P.A."/>
            <person name="Wortman J."/>
            <person name="Dyer P.S."/>
            <person name="Grigoriev I.V."/>
        </authorList>
    </citation>
    <scope>NUCLEOTIDE SEQUENCE [LARGE SCALE GENOMIC DNA]</scope>
    <source>
        <strain evidence="6">CBS 583.65</strain>
    </source>
</reference>
<dbReference type="AlphaFoldDB" id="A0A1L9P355"/>
<dbReference type="GeneID" id="63721376"/>
<comment type="similarity">
    <text evidence="1">Belongs to the short-chain dehydrogenases/reductases (SDR) family.</text>
</comment>
<dbReference type="SUPFAM" id="SSF53474">
    <property type="entry name" value="alpha/beta-Hydrolases"/>
    <property type="match status" value="1"/>
</dbReference>
<feature type="domain" description="Dienelactone hydrolase" evidence="4">
    <location>
        <begin position="39"/>
        <end position="235"/>
    </location>
</feature>
<dbReference type="OrthoDB" id="1393670at2759"/>
<dbReference type="PANTHER" id="PTHR24321:SF15">
    <property type="entry name" value="OXIDOREDUCTASE UCPA"/>
    <property type="match status" value="1"/>
</dbReference>
<dbReference type="SUPFAM" id="SSF51735">
    <property type="entry name" value="NAD(P)-binding Rossmann-fold domains"/>
    <property type="match status" value="1"/>
</dbReference>
<dbReference type="CDD" id="cd05233">
    <property type="entry name" value="SDR_c"/>
    <property type="match status" value="1"/>
</dbReference>
<dbReference type="GO" id="GO:0044550">
    <property type="term" value="P:secondary metabolite biosynthetic process"/>
    <property type="evidence" value="ECO:0007669"/>
    <property type="project" value="UniProtKB-ARBA"/>
</dbReference>
<dbReference type="Proteomes" id="UP000184073">
    <property type="component" value="Unassembled WGS sequence"/>
</dbReference>
<evidence type="ECO:0000256" key="2">
    <source>
        <dbReference type="ARBA" id="ARBA00022857"/>
    </source>
</evidence>
<dbReference type="PANTHER" id="PTHR24321">
    <property type="entry name" value="DEHYDROGENASES, SHORT CHAIN"/>
    <property type="match status" value="1"/>
</dbReference>
<evidence type="ECO:0000259" key="4">
    <source>
        <dbReference type="Pfam" id="PF01738"/>
    </source>
</evidence>
<dbReference type="InterPro" id="IPR036291">
    <property type="entry name" value="NAD(P)-bd_dom_sf"/>
</dbReference>
<dbReference type="InterPro" id="IPR002347">
    <property type="entry name" value="SDR_fam"/>
</dbReference>
<proteinExistence type="inferred from homology"/>
<dbReference type="PRINTS" id="PR00081">
    <property type="entry name" value="GDHRDH"/>
</dbReference>
<protein>
    <recommendedName>
        <fullName evidence="4">Dienelactone hydrolase domain-containing protein</fullName>
    </recommendedName>
</protein>
<dbReference type="FunFam" id="3.40.50.720:FF:001190">
    <property type="entry name" value="Short-chain dehydrogenase/reductase SDR"/>
    <property type="match status" value="1"/>
</dbReference>
<dbReference type="PRINTS" id="PR00080">
    <property type="entry name" value="SDRFAMILY"/>
</dbReference>
<dbReference type="Gene3D" id="3.40.50.720">
    <property type="entry name" value="NAD(P)-binding Rossmann-like Domain"/>
    <property type="match status" value="1"/>
</dbReference>
<dbReference type="InterPro" id="IPR020904">
    <property type="entry name" value="Sc_DH/Rdtase_CS"/>
</dbReference>
<keyword evidence="3" id="KW-0560">Oxidoreductase</keyword>
<dbReference type="GO" id="GO:0016491">
    <property type="term" value="F:oxidoreductase activity"/>
    <property type="evidence" value="ECO:0007669"/>
    <property type="project" value="UniProtKB-KW"/>
</dbReference>
<dbReference type="InterPro" id="IPR002925">
    <property type="entry name" value="Dienelactn_hydro"/>
</dbReference>